<evidence type="ECO:0000313" key="5">
    <source>
        <dbReference type="EMBL" id="KAF2478436.1"/>
    </source>
</evidence>
<dbReference type="RefSeq" id="XP_033585006.1">
    <property type="nucleotide sequence ID" value="XM_033731972.1"/>
</dbReference>
<feature type="compositionally biased region" description="Polar residues" evidence="4">
    <location>
        <begin position="679"/>
        <end position="691"/>
    </location>
</feature>
<feature type="compositionally biased region" description="Basic and acidic residues" evidence="4">
    <location>
        <begin position="230"/>
        <end position="240"/>
    </location>
</feature>
<dbReference type="PANTHER" id="PTHR14150">
    <property type="entry name" value="U3 SMALL NUCLEOLAR RNA-ASSOCIATED PROTEIN 14"/>
    <property type="match status" value="1"/>
</dbReference>
<feature type="compositionally biased region" description="Acidic residues" evidence="4">
    <location>
        <begin position="110"/>
        <end position="127"/>
    </location>
</feature>
<dbReference type="Pfam" id="PF04615">
    <property type="entry name" value="Utp14"/>
    <property type="match status" value="1"/>
</dbReference>
<feature type="compositionally biased region" description="Polar residues" evidence="4">
    <location>
        <begin position="28"/>
        <end position="39"/>
    </location>
</feature>
<feature type="compositionally biased region" description="Basic and acidic residues" evidence="4">
    <location>
        <begin position="697"/>
        <end position="738"/>
    </location>
</feature>
<feature type="compositionally biased region" description="Polar residues" evidence="4">
    <location>
        <begin position="248"/>
        <end position="260"/>
    </location>
</feature>
<evidence type="ECO:0000256" key="1">
    <source>
        <dbReference type="ARBA" id="ARBA00004604"/>
    </source>
</evidence>
<evidence type="ECO:0000313" key="6">
    <source>
        <dbReference type="Proteomes" id="UP000799767"/>
    </source>
</evidence>
<feature type="compositionally biased region" description="Polar residues" evidence="4">
    <location>
        <begin position="756"/>
        <end position="771"/>
    </location>
</feature>
<feature type="region of interest" description="Disordered" evidence="4">
    <location>
        <begin position="1"/>
        <end position="321"/>
    </location>
</feature>
<feature type="region of interest" description="Disordered" evidence="4">
    <location>
        <begin position="500"/>
        <end position="771"/>
    </location>
</feature>
<dbReference type="Proteomes" id="UP000799767">
    <property type="component" value="Unassembled WGS sequence"/>
</dbReference>
<dbReference type="GO" id="GO:0032040">
    <property type="term" value="C:small-subunit processome"/>
    <property type="evidence" value="ECO:0007669"/>
    <property type="project" value="InterPro"/>
</dbReference>
<feature type="compositionally biased region" description="Acidic residues" evidence="4">
    <location>
        <begin position="89"/>
        <end position="99"/>
    </location>
</feature>
<feature type="compositionally biased region" description="Acidic residues" evidence="4">
    <location>
        <begin position="601"/>
        <end position="612"/>
    </location>
</feature>
<name>A0A6A6PF90_9PEZI</name>
<dbReference type="GeneID" id="54472974"/>
<dbReference type="OrthoDB" id="277439at2759"/>
<keyword evidence="2" id="KW-0597">Phosphoprotein</keyword>
<keyword evidence="3" id="KW-0539">Nucleus</keyword>
<dbReference type="PANTHER" id="PTHR14150:SF12">
    <property type="entry name" value="U3 SMALL NUCLEOLAR RNA-ASSOCIATED PROTEIN 14 HOMOLOG A"/>
    <property type="match status" value="1"/>
</dbReference>
<feature type="compositionally biased region" description="Basic residues" evidence="4">
    <location>
        <begin position="142"/>
        <end position="154"/>
    </location>
</feature>
<feature type="compositionally biased region" description="Acidic residues" evidence="4">
    <location>
        <begin position="641"/>
        <end position="651"/>
    </location>
</feature>
<feature type="compositionally biased region" description="Basic and acidic residues" evidence="4">
    <location>
        <begin position="500"/>
        <end position="520"/>
    </location>
</feature>
<reference evidence="5" key="1">
    <citation type="journal article" date="2020" name="Stud. Mycol.">
        <title>101 Dothideomycetes genomes: a test case for predicting lifestyles and emergence of pathogens.</title>
        <authorList>
            <person name="Haridas S."/>
            <person name="Albert R."/>
            <person name="Binder M."/>
            <person name="Bloem J."/>
            <person name="Labutti K."/>
            <person name="Salamov A."/>
            <person name="Andreopoulos B."/>
            <person name="Baker S."/>
            <person name="Barry K."/>
            <person name="Bills G."/>
            <person name="Bluhm B."/>
            <person name="Cannon C."/>
            <person name="Castanera R."/>
            <person name="Culley D."/>
            <person name="Daum C."/>
            <person name="Ezra D."/>
            <person name="Gonzalez J."/>
            <person name="Henrissat B."/>
            <person name="Kuo A."/>
            <person name="Liang C."/>
            <person name="Lipzen A."/>
            <person name="Lutzoni F."/>
            <person name="Magnuson J."/>
            <person name="Mondo S."/>
            <person name="Nolan M."/>
            <person name="Ohm R."/>
            <person name="Pangilinan J."/>
            <person name="Park H.-J."/>
            <person name="Ramirez L."/>
            <person name="Alfaro M."/>
            <person name="Sun H."/>
            <person name="Tritt A."/>
            <person name="Yoshinaga Y."/>
            <person name="Zwiers L.-H."/>
            <person name="Turgeon B."/>
            <person name="Goodwin S."/>
            <person name="Spatafora J."/>
            <person name="Crous P."/>
            <person name="Grigoriev I."/>
        </authorList>
    </citation>
    <scope>NUCLEOTIDE SEQUENCE</scope>
    <source>
        <strain evidence="5">CBS 113389</strain>
    </source>
</reference>
<evidence type="ECO:0000256" key="4">
    <source>
        <dbReference type="SAM" id="MobiDB-lite"/>
    </source>
</evidence>
<evidence type="ECO:0000256" key="2">
    <source>
        <dbReference type="ARBA" id="ARBA00022553"/>
    </source>
</evidence>
<feature type="compositionally biased region" description="Basic and acidic residues" evidence="4">
    <location>
        <begin position="445"/>
        <end position="455"/>
    </location>
</feature>
<feature type="compositionally biased region" description="Acidic residues" evidence="4">
    <location>
        <begin position="165"/>
        <end position="229"/>
    </location>
</feature>
<dbReference type="AlphaFoldDB" id="A0A6A6PF90"/>
<dbReference type="EMBL" id="MU001655">
    <property type="protein sequence ID" value="KAF2478436.1"/>
    <property type="molecule type" value="Genomic_DNA"/>
</dbReference>
<evidence type="ECO:0000256" key="3">
    <source>
        <dbReference type="ARBA" id="ARBA00023242"/>
    </source>
</evidence>
<keyword evidence="6" id="KW-1185">Reference proteome</keyword>
<feature type="compositionally biased region" description="Basic and acidic residues" evidence="4">
    <location>
        <begin position="552"/>
        <end position="566"/>
    </location>
</feature>
<organism evidence="5 6">
    <name type="scientific">Neohortaea acidophila</name>
    <dbReference type="NCBI Taxonomy" id="245834"/>
    <lineage>
        <taxon>Eukaryota</taxon>
        <taxon>Fungi</taxon>
        <taxon>Dikarya</taxon>
        <taxon>Ascomycota</taxon>
        <taxon>Pezizomycotina</taxon>
        <taxon>Dothideomycetes</taxon>
        <taxon>Dothideomycetidae</taxon>
        <taxon>Mycosphaerellales</taxon>
        <taxon>Teratosphaeriaceae</taxon>
        <taxon>Neohortaea</taxon>
    </lineage>
</organism>
<accession>A0A6A6PF90</accession>
<gene>
    <name evidence="5" type="ORF">BDY17DRAFT_273563</name>
</gene>
<sequence>MPPRIARSTVSVSAPKKARDKNRKRNLNAYSIASHSVPSGSGIRQHRLGEYLDDAPRPKRPRVEEGSGEEHSDEDAADTKRRRRTGDGGDVEEGSDSEGNEWTLGALREDDNDSELDSDDAFGESDEERFAGFTFRGSSSQRSKHKATARPKRRGEKDNTGESALDFDDGSEDDLEDEGVDLATMLDEEQEGVLDGDGDGDGESEDEELGTDSSSDSDEESDGEQDEEERLARMRDRLEALDPAQQHAPPSTTPQHSTLTVEDLLADLDPDARDQFAAPFKAHKKSEQSKTLSAPLPSRQQGKLNREVASKKAKEQLDRWKDTVMHNRRAEFLAFPLQNPDEGEAVGKDTFVQSLPQNELEENIRRIMEESGMVSKLDRNVDDAEEALLAGEELAEKQMPVQDVVRRRAELRRARDLLFREEIKAKRIAKIKSKSYRRVHRKERQRLAEREREQEGEGSDEDAIQRADRLRAESRMNTKHRDSKWAKSLKATNRTVWDDDARDGVQEQARRHEELRRRIAGDAIDEDEDAEDQILSDGSDDDAMAIQLDNLDESHQHDIGEEEGRKGVAGMKFMRAAEARQRKQNEEDIERMKREFAMQSGDDEDERDDELAQDQGLGRAVFGPKPTEDGAIVKTKRPELEEGDKSDESGEDQGPAVVKSNAPKSAVQRERYKAGGVRASNSTSASSVTQAKRTRSKDHPDEGLLDLTEHASGDKKIERSRTKAQPTHEKPATTRAGDDSNGWTVVQHEAGDEQQESQSPQTNPILSQAEQNDLLKHRAFAGADVKTDFDAEKAALVVSEDEKEIDTHLPGWGSWTGEGLSKGVRKANNRQRHNPLYKTKLAGVKADDRKDARLENVLISEKQDRKGKKYKADMLPHQYEKKEQYERSLRVPVGPEWVTKATFQKNTKPRVVVKPGAVVRPMERPLI</sequence>
<dbReference type="GO" id="GO:0006364">
    <property type="term" value="P:rRNA processing"/>
    <property type="evidence" value="ECO:0007669"/>
    <property type="project" value="InterPro"/>
</dbReference>
<feature type="compositionally biased region" description="Acidic residues" evidence="4">
    <location>
        <begin position="523"/>
        <end position="543"/>
    </location>
</feature>
<feature type="compositionally biased region" description="Basic and acidic residues" evidence="4">
    <location>
        <begin position="575"/>
        <end position="596"/>
    </location>
</feature>
<feature type="compositionally biased region" description="Basic residues" evidence="4">
    <location>
        <begin position="16"/>
        <end position="26"/>
    </location>
</feature>
<feature type="compositionally biased region" description="Basic and acidic residues" evidence="4">
    <location>
        <begin position="47"/>
        <end position="70"/>
    </location>
</feature>
<proteinExistence type="predicted"/>
<protein>
    <submittedName>
        <fullName evidence="5">Utp14 protein-domain-containing protein</fullName>
    </submittedName>
</protein>
<feature type="region of interest" description="Disordered" evidence="4">
    <location>
        <begin position="439"/>
        <end position="465"/>
    </location>
</feature>
<comment type="subcellular location">
    <subcellularLocation>
        <location evidence="1">Nucleus</location>
        <location evidence="1">Nucleolus</location>
    </subcellularLocation>
</comment>
<dbReference type="InterPro" id="IPR006709">
    <property type="entry name" value="SSU_processome_Utp14"/>
</dbReference>
<feature type="compositionally biased region" description="Basic and acidic residues" evidence="4">
    <location>
        <begin position="304"/>
        <end position="321"/>
    </location>
</feature>